<protein>
    <recommendedName>
        <fullName evidence="2">TadE-like domain-containing protein</fullName>
    </recommendedName>
</protein>
<organism evidence="3 4">
    <name type="scientific">Rothia aerolata</name>
    <dbReference type="NCBI Taxonomy" id="1812262"/>
    <lineage>
        <taxon>Bacteria</taxon>
        <taxon>Bacillati</taxon>
        <taxon>Actinomycetota</taxon>
        <taxon>Actinomycetes</taxon>
        <taxon>Micrococcales</taxon>
        <taxon>Micrococcaceae</taxon>
        <taxon>Rothia</taxon>
    </lineage>
</organism>
<evidence type="ECO:0000256" key="1">
    <source>
        <dbReference type="SAM" id="Phobius"/>
    </source>
</evidence>
<dbReference type="RefSeq" id="WP_188359195.1">
    <property type="nucleotide sequence ID" value="NZ_BMDC01000001.1"/>
</dbReference>
<comment type="caution">
    <text evidence="3">The sequence shown here is derived from an EMBL/GenBank/DDBJ whole genome shotgun (WGS) entry which is preliminary data.</text>
</comment>
<dbReference type="InterPro" id="IPR012495">
    <property type="entry name" value="TadE-like_dom"/>
</dbReference>
<proteinExistence type="predicted"/>
<dbReference type="InterPro" id="IPR049790">
    <property type="entry name" value="Rv3655c/TadE"/>
</dbReference>
<dbReference type="Pfam" id="PF07811">
    <property type="entry name" value="TadE"/>
    <property type="match status" value="1"/>
</dbReference>
<dbReference type="AlphaFoldDB" id="A0A917MSP6"/>
<accession>A0A917MSP6</accession>
<dbReference type="NCBIfam" id="NF041390">
    <property type="entry name" value="TadE_Rv3655c"/>
    <property type="match status" value="1"/>
</dbReference>
<dbReference type="Proteomes" id="UP000600171">
    <property type="component" value="Unassembled WGS sequence"/>
</dbReference>
<keyword evidence="1" id="KW-0812">Transmembrane</keyword>
<feature type="transmembrane region" description="Helical" evidence="1">
    <location>
        <begin position="20"/>
        <end position="44"/>
    </location>
</feature>
<dbReference type="EMBL" id="BMDC01000001">
    <property type="protein sequence ID" value="GGH61168.1"/>
    <property type="molecule type" value="Genomic_DNA"/>
</dbReference>
<keyword evidence="1" id="KW-1133">Transmembrane helix</keyword>
<evidence type="ECO:0000313" key="4">
    <source>
        <dbReference type="Proteomes" id="UP000600171"/>
    </source>
</evidence>
<feature type="domain" description="TadE-like" evidence="2">
    <location>
        <begin position="16"/>
        <end position="58"/>
    </location>
</feature>
<keyword evidence="1" id="KW-0472">Membrane</keyword>
<evidence type="ECO:0000259" key="2">
    <source>
        <dbReference type="Pfam" id="PF07811"/>
    </source>
</evidence>
<name>A0A917MSP6_9MICC</name>
<evidence type="ECO:0000313" key="3">
    <source>
        <dbReference type="EMBL" id="GGH61168.1"/>
    </source>
</evidence>
<keyword evidence="4" id="KW-1185">Reference proteome</keyword>
<reference evidence="3 4" key="1">
    <citation type="journal article" date="2014" name="Int. J. Syst. Evol. Microbiol.">
        <title>Complete genome sequence of Corynebacterium casei LMG S-19264T (=DSM 44701T), isolated from a smear-ripened cheese.</title>
        <authorList>
            <consortium name="US DOE Joint Genome Institute (JGI-PGF)"/>
            <person name="Walter F."/>
            <person name="Albersmeier A."/>
            <person name="Kalinowski J."/>
            <person name="Ruckert C."/>
        </authorList>
    </citation>
    <scope>NUCLEOTIDE SEQUENCE [LARGE SCALE GENOMIC DNA]</scope>
    <source>
        <strain evidence="3 4">CCM 8669</strain>
    </source>
</reference>
<sequence length="126" mass="12859">MNKLIDRGSSRDKETGAVTAEFAVVLPAVVFILALVLGACAVGLTQVKLEESARIAARAAARGESSQTVERLAREVEPATEIALSSDGEMVQVSVSKPAPGAIGAMTGWELTAVAVTPAEGGASHD</sequence>
<gene>
    <name evidence="3" type="ORF">GCM10007359_10090</name>
</gene>